<proteinExistence type="predicted"/>
<comment type="caution">
    <text evidence="1">The sequence shown here is derived from an EMBL/GenBank/DDBJ whole genome shotgun (WGS) entry which is preliminary data.</text>
</comment>
<dbReference type="STRING" id="595434.RISK_006169"/>
<keyword evidence="2" id="KW-1185">Reference proteome</keyword>
<dbReference type="EMBL" id="LECT01000048">
    <property type="protein sequence ID" value="KLU01985.1"/>
    <property type="molecule type" value="Genomic_DNA"/>
</dbReference>
<dbReference type="Proteomes" id="UP000036367">
    <property type="component" value="Unassembled WGS sequence"/>
</dbReference>
<dbReference type="PATRIC" id="fig|595434.4.peg.5859"/>
<dbReference type="AlphaFoldDB" id="A0A0J1B594"/>
<accession>A0A0J1B594</accession>
<gene>
    <name evidence="1" type="ORF">RISK_006169</name>
</gene>
<dbReference type="RefSeq" id="WP_261340235.1">
    <property type="nucleotide sequence ID" value="NZ_LECT01000048.1"/>
</dbReference>
<name>A0A0J1B594_RHOIS</name>
<sequence>MRQHHSALERIDGHVDDADVIAIYDVDPEGDVFRENAILGVKT</sequence>
<evidence type="ECO:0000313" key="1">
    <source>
        <dbReference type="EMBL" id="KLU01985.1"/>
    </source>
</evidence>
<organism evidence="1 2">
    <name type="scientific">Rhodopirellula islandica</name>
    <dbReference type="NCBI Taxonomy" id="595434"/>
    <lineage>
        <taxon>Bacteria</taxon>
        <taxon>Pseudomonadati</taxon>
        <taxon>Planctomycetota</taxon>
        <taxon>Planctomycetia</taxon>
        <taxon>Pirellulales</taxon>
        <taxon>Pirellulaceae</taxon>
        <taxon>Rhodopirellula</taxon>
    </lineage>
</organism>
<protein>
    <submittedName>
        <fullName evidence="1">Uncharacterized protein</fullName>
    </submittedName>
</protein>
<reference evidence="1" key="1">
    <citation type="submission" date="2015-05" db="EMBL/GenBank/DDBJ databases">
        <title>Permanent draft genome of Rhodopirellula islandicus K833.</title>
        <authorList>
            <person name="Kizina J."/>
            <person name="Richter M."/>
            <person name="Glockner F.O."/>
            <person name="Harder J."/>
        </authorList>
    </citation>
    <scope>NUCLEOTIDE SEQUENCE [LARGE SCALE GENOMIC DNA]</scope>
    <source>
        <strain evidence="1">K833</strain>
    </source>
</reference>
<evidence type="ECO:0000313" key="2">
    <source>
        <dbReference type="Proteomes" id="UP000036367"/>
    </source>
</evidence>